<keyword evidence="2 4" id="KW-0863">Zinc-finger</keyword>
<dbReference type="InterPro" id="IPR047126">
    <property type="entry name" value="RNF141-like"/>
</dbReference>
<keyword evidence="6" id="KW-1185">Reference proteome</keyword>
<evidence type="ECO:0000256" key="2">
    <source>
        <dbReference type="ARBA" id="ARBA00022771"/>
    </source>
</evidence>
<dbReference type="InterPro" id="IPR013083">
    <property type="entry name" value="Znf_RING/FYVE/PHD"/>
</dbReference>
<organism evidence="6 7">
    <name type="scientific">Romanomermis culicivorax</name>
    <name type="common">Nematode worm</name>
    <dbReference type="NCBI Taxonomy" id="13658"/>
    <lineage>
        <taxon>Eukaryota</taxon>
        <taxon>Metazoa</taxon>
        <taxon>Ecdysozoa</taxon>
        <taxon>Nematoda</taxon>
        <taxon>Enoplea</taxon>
        <taxon>Dorylaimia</taxon>
        <taxon>Mermithida</taxon>
        <taxon>Mermithoidea</taxon>
        <taxon>Mermithidae</taxon>
        <taxon>Romanomermis</taxon>
    </lineage>
</organism>
<dbReference type="PROSITE" id="PS00518">
    <property type="entry name" value="ZF_RING_1"/>
    <property type="match status" value="1"/>
</dbReference>
<dbReference type="PANTHER" id="PTHR12109">
    <property type="entry name" value="RING FINGER PROTEIN 141-RELATED"/>
    <property type="match status" value="1"/>
</dbReference>
<proteinExistence type="predicted"/>
<sequence>QQSKQNRNYHRVLNQNSNRECLEPHSYVTTAAAMTKRIAPWRNYNMDELIERCIDCIPLAICCFLIVRGADLSAKNKQMLTPFDILVSDQSCKVLLPTFNSFSVMKTQPASRGVGRNLTNVSSVSRLQSQSNSVMSSGITPSSFPQSSIALSSSSSPPLSAMSDSKTNDVESDVCRACNELKANVRYEPCNHILFCVKCISQQSHKMCSRCDMPIKARIGPTGEVKAVAKSQNSPIDMQCPICMERLKNMAPACGHTLCRECARNLSECPFCRGPMVELRQTVYPSKFSKVRISLVENHLKL</sequence>
<dbReference type="SMART" id="SM00184">
    <property type="entry name" value="RING"/>
    <property type="match status" value="2"/>
</dbReference>
<feature type="domain" description="RING-type" evidence="5">
    <location>
        <begin position="175"/>
        <end position="212"/>
    </location>
</feature>
<dbReference type="InterPro" id="IPR001841">
    <property type="entry name" value="Znf_RING"/>
</dbReference>
<dbReference type="PANTHER" id="PTHR12109:SF5">
    <property type="entry name" value="RING-TYPE DOMAIN-CONTAINING PROTEIN"/>
    <property type="match status" value="1"/>
</dbReference>
<dbReference type="PROSITE" id="PS50089">
    <property type="entry name" value="ZF_RING_2"/>
    <property type="match status" value="2"/>
</dbReference>
<dbReference type="Proteomes" id="UP000887565">
    <property type="component" value="Unplaced"/>
</dbReference>
<reference evidence="7" key="1">
    <citation type="submission" date="2022-11" db="UniProtKB">
        <authorList>
            <consortium name="WormBaseParasite"/>
        </authorList>
    </citation>
    <scope>IDENTIFICATION</scope>
</reference>
<dbReference type="AlphaFoldDB" id="A0A915JSC0"/>
<dbReference type="WBParaSite" id="nRc.2.0.1.t29141-RA">
    <property type="protein sequence ID" value="nRc.2.0.1.t29141-RA"/>
    <property type="gene ID" value="nRc.2.0.1.g29141"/>
</dbReference>
<dbReference type="Gene3D" id="3.30.40.10">
    <property type="entry name" value="Zinc/RING finger domain, C3HC4 (zinc finger)"/>
    <property type="match status" value="2"/>
</dbReference>
<dbReference type="GO" id="GO:0008270">
    <property type="term" value="F:zinc ion binding"/>
    <property type="evidence" value="ECO:0007669"/>
    <property type="project" value="UniProtKB-KW"/>
</dbReference>
<name>A0A915JSC0_ROMCU</name>
<evidence type="ECO:0000313" key="6">
    <source>
        <dbReference type="Proteomes" id="UP000887565"/>
    </source>
</evidence>
<accession>A0A915JSC0</accession>
<keyword evidence="1" id="KW-0479">Metal-binding</keyword>
<evidence type="ECO:0000256" key="1">
    <source>
        <dbReference type="ARBA" id="ARBA00022723"/>
    </source>
</evidence>
<keyword evidence="3" id="KW-0862">Zinc</keyword>
<evidence type="ECO:0000313" key="7">
    <source>
        <dbReference type="WBParaSite" id="nRc.2.0.1.t29141-RA"/>
    </source>
</evidence>
<dbReference type="SUPFAM" id="SSF57850">
    <property type="entry name" value="RING/U-box"/>
    <property type="match status" value="2"/>
</dbReference>
<feature type="domain" description="RING-type" evidence="5">
    <location>
        <begin position="240"/>
        <end position="273"/>
    </location>
</feature>
<dbReference type="InterPro" id="IPR017907">
    <property type="entry name" value="Znf_RING_CS"/>
</dbReference>
<evidence type="ECO:0000259" key="5">
    <source>
        <dbReference type="PROSITE" id="PS50089"/>
    </source>
</evidence>
<protein>
    <submittedName>
        <fullName evidence="7">RING-type domain-containing protein</fullName>
    </submittedName>
</protein>
<evidence type="ECO:0000256" key="4">
    <source>
        <dbReference type="PROSITE-ProRule" id="PRU00175"/>
    </source>
</evidence>
<evidence type="ECO:0000256" key="3">
    <source>
        <dbReference type="ARBA" id="ARBA00022833"/>
    </source>
</evidence>
<dbReference type="Pfam" id="PF13920">
    <property type="entry name" value="zf-C3HC4_3"/>
    <property type="match status" value="1"/>
</dbReference>